<keyword evidence="2" id="KW-1185">Reference proteome</keyword>
<dbReference type="AlphaFoldDB" id="A0ABD0L5P1"/>
<sequence>MGIHGAYSRDVQGYPWRLLQTCTGGPLALLPETYRGTPAAYSRDVQGNPWRFPQRRTRGPQQLISETCRGTHGAYPRDVQGGLFQRRTGGPMALRLFLRLW</sequence>
<dbReference type="EMBL" id="JACVVK020000082">
    <property type="protein sequence ID" value="KAK7494571.1"/>
    <property type="molecule type" value="Genomic_DNA"/>
</dbReference>
<evidence type="ECO:0000313" key="1">
    <source>
        <dbReference type="EMBL" id="KAK7494571.1"/>
    </source>
</evidence>
<protein>
    <submittedName>
        <fullName evidence="1">Uncharacterized protein</fullName>
    </submittedName>
</protein>
<accession>A0ABD0L5P1</accession>
<reference evidence="1 2" key="1">
    <citation type="journal article" date="2023" name="Sci. Data">
        <title>Genome assembly of the Korean intertidal mud-creeper Batillaria attramentaria.</title>
        <authorList>
            <person name="Patra A.K."/>
            <person name="Ho P.T."/>
            <person name="Jun S."/>
            <person name="Lee S.J."/>
            <person name="Kim Y."/>
            <person name="Won Y.J."/>
        </authorList>
    </citation>
    <scope>NUCLEOTIDE SEQUENCE [LARGE SCALE GENOMIC DNA]</scope>
    <source>
        <strain evidence="1">Wonlab-2016</strain>
    </source>
</reference>
<dbReference type="Proteomes" id="UP001519460">
    <property type="component" value="Unassembled WGS sequence"/>
</dbReference>
<gene>
    <name evidence="1" type="ORF">BaRGS_00014224</name>
</gene>
<organism evidence="1 2">
    <name type="scientific">Batillaria attramentaria</name>
    <dbReference type="NCBI Taxonomy" id="370345"/>
    <lineage>
        <taxon>Eukaryota</taxon>
        <taxon>Metazoa</taxon>
        <taxon>Spiralia</taxon>
        <taxon>Lophotrochozoa</taxon>
        <taxon>Mollusca</taxon>
        <taxon>Gastropoda</taxon>
        <taxon>Caenogastropoda</taxon>
        <taxon>Sorbeoconcha</taxon>
        <taxon>Cerithioidea</taxon>
        <taxon>Batillariidae</taxon>
        <taxon>Batillaria</taxon>
    </lineage>
</organism>
<comment type="caution">
    <text evidence="1">The sequence shown here is derived from an EMBL/GenBank/DDBJ whole genome shotgun (WGS) entry which is preliminary data.</text>
</comment>
<evidence type="ECO:0000313" key="2">
    <source>
        <dbReference type="Proteomes" id="UP001519460"/>
    </source>
</evidence>
<proteinExistence type="predicted"/>
<name>A0ABD0L5P1_9CAEN</name>